<evidence type="ECO:0000313" key="8">
    <source>
        <dbReference type="EMBL" id="PHY89841.1"/>
    </source>
</evidence>
<name>A0A2G4QZX4_9BACT</name>
<evidence type="ECO:0000313" key="9">
    <source>
        <dbReference type="Proteomes" id="UP000237472"/>
    </source>
</evidence>
<accession>A0A2G4QZX4</accession>
<comment type="subcellular location">
    <subcellularLocation>
        <location evidence="1">Cell membrane</location>
        <topology evidence="1">Multi-pass membrane protein</topology>
    </subcellularLocation>
</comment>
<feature type="transmembrane region" description="Helical" evidence="6">
    <location>
        <begin position="68"/>
        <end position="92"/>
    </location>
</feature>
<evidence type="ECO:0000256" key="1">
    <source>
        <dbReference type="ARBA" id="ARBA00004651"/>
    </source>
</evidence>
<feature type="transmembrane region" description="Helical" evidence="6">
    <location>
        <begin position="146"/>
        <end position="167"/>
    </location>
</feature>
<evidence type="ECO:0000256" key="3">
    <source>
        <dbReference type="ARBA" id="ARBA00022692"/>
    </source>
</evidence>
<evidence type="ECO:0000256" key="5">
    <source>
        <dbReference type="ARBA" id="ARBA00023136"/>
    </source>
</evidence>
<evidence type="ECO:0000313" key="7">
    <source>
        <dbReference type="EMBL" id="MBS4241764.1"/>
    </source>
</evidence>
<keyword evidence="4 6" id="KW-1133">Transmembrane helix</keyword>
<proteinExistence type="predicted"/>
<dbReference type="RefSeq" id="WP_099462250.1">
    <property type="nucleotide sequence ID" value="NZ_CP041617.1"/>
</dbReference>
<sequence>MASVFFKGFLLSLSLIAAIGAQNAFILKQALSNHYIFIVCSICFLCDVILMSVGIFGVGEIFAKNKILALILAFCGACFALYYAFLSLKAIFVSPMKIQLAKEKLPSLKKVIILTLLVTLANPHVYLDTVFLVGSAALNFSFNEKILFALGALSASFLWFFSLGYGAKFLSFYIDRKPNIIKIIDLFVCFIMCVVAYSLSLYILENLSHIS</sequence>
<dbReference type="Pfam" id="PF01810">
    <property type="entry name" value="LysE"/>
    <property type="match status" value="1"/>
</dbReference>
<dbReference type="AlphaFoldDB" id="A0A2G4QZX4"/>
<evidence type="ECO:0000256" key="6">
    <source>
        <dbReference type="SAM" id="Phobius"/>
    </source>
</evidence>
<dbReference type="Proteomes" id="UP000237472">
    <property type="component" value="Unassembled WGS sequence"/>
</dbReference>
<comment type="caution">
    <text evidence="8">The sequence shown here is derived from an EMBL/GenBank/DDBJ whole genome shotgun (WGS) entry which is preliminary data.</text>
</comment>
<keyword evidence="5 6" id="KW-0472">Membrane</keyword>
<evidence type="ECO:0000256" key="4">
    <source>
        <dbReference type="ARBA" id="ARBA00022989"/>
    </source>
</evidence>
<dbReference type="InterPro" id="IPR001123">
    <property type="entry name" value="LeuE-type"/>
</dbReference>
<dbReference type="PANTHER" id="PTHR30086">
    <property type="entry name" value="ARGININE EXPORTER PROTEIN ARGO"/>
    <property type="match status" value="1"/>
</dbReference>
<dbReference type="GeneID" id="77265762"/>
<dbReference type="PANTHER" id="PTHR30086:SF20">
    <property type="entry name" value="ARGININE EXPORTER PROTEIN ARGO-RELATED"/>
    <property type="match status" value="1"/>
</dbReference>
<dbReference type="EMBL" id="LDWY01000083">
    <property type="protein sequence ID" value="PHY89841.1"/>
    <property type="molecule type" value="Genomic_DNA"/>
</dbReference>
<dbReference type="Proteomes" id="UP000811399">
    <property type="component" value="Unassembled WGS sequence"/>
</dbReference>
<reference evidence="9" key="2">
    <citation type="submission" date="2015-06" db="EMBL/GenBank/DDBJ databases">
        <authorList>
            <person name="Parisi A."/>
            <person name="Chiara M."/>
            <person name="Florio D."/>
            <person name="Miccolupo A."/>
            <person name="Manzari C."/>
            <person name="Mion D."/>
            <person name="Caruso M."/>
            <person name="D'erchia A.M."/>
            <person name="Zanoni R."/>
        </authorList>
    </citation>
    <scope>NUCLEOTIDE SEQUENCE [LARGE SCALE GENOMIC DNA]</scope>
    <source>
        <strain evidence="9">73/13</strain>
    </source>
</reference>
<organism evidence="8 9">
    <name type="scientific">Campylobacter vulpis</name>
    <dbReference type="NCBI Taxonomy" id="1655500"/>
    <lineage>
        <taxon>Bacteria</taxon>
        <taxon>Pseudomonadati</taxon>
        <taxon>Campylobacterota</taxon>
        <taxon>Epsilonproteobacteria</taxon>
        <taxon>Campylobacterales</taxon>
        <taxon>Campylobacteraceae</taxon>
        <taxon>Campylobacter</taxon>
    </lineage>
</organism>
<keyword evidence="2" id="KW-1003">Cell membrane</keyword>
<feature type="transmembrane region" description="Helical" evidence="6">
    <location>
        <begin position="34"/>
        <end position="56"/>
    </location>
</feature>
<gene>
    <name evidence="8" type="ORF">AA994_06755</name>
    <name evidence="7" type="ORF">CVU5213_08580</name>
</gene>
<reference evidence="8" key="1">
    <citation type="submission" date="2015-06" db="EMBL/GenBank/DDBJ databases">
        <authorList>
            <person name="Hoefler B.C."/>
            <person name="Straight P.D."/>
        </authorList>
    </citation>
    <scope>NUCLEOTIDE SEQUENCE [LARGE SCALE GENOMIC DNA]</scope>
    <source>
        <strain evidence="8">73/13</strain>
    </source>
</reference>
<evidence type="ECO:0000256" key="2">
    <source>
        <dbReference type="ARBA" id="ARBA00022475"/>
    </source>
</evidence>
<reference evidence="7 10" key="4">
    <citation type="journal article" date="2021" name="Syst. Appl. Microbiol.">
        <title>nCampylobacter vulpis sp. nov. isolated from wild red foxes.</title>
        <authorList>
            <person name="Parisi A."/>
            <person name="Chiara M."/>
            <person name="Caffara M."/>
            <person name="Mion D."/>
            <person name="Miller W.G."/>
            <person name="Caruso M."/>
            <person name="Manzari C."/>
            <person name="Florio D."/>
            <person name="Capozzi L."/>
            <person name="D'Erchia A.M."/>
            <person name="Manzulli V."/>
            <person name="Zanoni R.G."/>
        </authorList>
    </citation>
    <scope>NUCLEOTIDE SEQUENCE [LARGE SCALE GENOMIC DNA]</scope>
    <source>
        <strain evidence="7 10">52/13</strain>
    </source>
</reference>
<dbReference type="OrthoDB" id="5638726at2"/>
<dbReference type="GO" id="GO:0005886">
    <property type="term" value="C:plasma membrane"/>
    <property type="evidence" value="ECO:0007669"/>
    <property type="project" value="UniProtKB-SubCell"/>
</dbReference>
<evidence type="ECO:0000313" key="10">
    <source>
        <dbReference type="Proteomes" id="UP000811399"/>
    </source>
</evidence>
<protein>
    <submittedName>
        <fullName evidence="7">Amino acid transporter</fullName>
    </submittedName>
    <submittedName>
        <fullName evidence="8">L-lysine exporter LysE</fullName>
    </submittedName>
</protein>
<keyword evidence="3 6" id="KW-0812">Transmembrane</keyword>
<dbReference type="GO" id="GO:0015171">
    <property type="term" value="F:amino acid transmembrane transporter activity"/>
    <property type="evidence" value="ECO:0007669"/>
    <property type="project" value="TreeGrafter"/>
</dbReference>
<dbReference type="EMBL" id="VJYU01000052">
    <property type="protein sequence ID" value="MBS4241764.1"/>
    <property type="molecule type" value="Genomic_DNA"/>
</dbReference>
<reference evidence="7" key="3">
    <citation type="submission" date="2019-07" db="EMBL/GenBank/DDBJ databases">
        <authorList>
            <person name="Miller W.G."/>
        </authorList>
    </citation>
    <scope>NUCLEOTIDE SEQUENCE</scope>
    <source>
        <strain evidence="7">52/13</strain>
    </source>
</reference>
<feature type="transmembrane region" description="Helical" evidence="6">
    <location>
        <begin position="112"/>
        <end position="134"/>
    </location>
</feature>
<keyword evidence="10" id="KW-1185">Reference proteome</keyword>
<feature type="transmembrane region" description="Helical" evidence="6">
    <location>
        <begin position="179"/>
        <end position="204"/>
    </location>
</feature>